<keyword evidence="10 14" id="KW-0175">Coiled coil</keyword>
<evidence type="ECO:0000256" key="15">
    <source>
        <dbReference type="SAM" id="MobiDB-lite"/>
    </source>
</evidence>
<evidence type="ECO:0000256" key="5">
    <source>
        <dbReference type="ARBA" id="ARBA00022723"/>
    </source>
</evidence>
<evidence type="ECO:0000256" key="13">
    <source>
        <dbReference type="RuleBase" id="RU367122"/>
    </source>
</evidence>
<gene>
    <name evidence="17" type="ORF">GSTENG00013257001</name>
</gene>
<evidence type="ECO:0000256" key="2">
    <source>
        <dbReference type="ARBA" id="ARBA00004601"/>
    </source>
</evidence>
<dbReference type="EMBL" id="CAAE01014347">
    <property type="protein sequence ID" value="CAF96286.1"/>
    <property type="molecule type" value="Genomic_DNA"/>
</dbReference>
<evidence type="ECO:0000256" key="1">
    <source>
        <dbReference type="ARBA" id="ARBA00004419"/>
    </source>
</evidence>
<comment type="caution">
    <text evidence="17">The sequence shown here is derived from an EMBL/GenBank/DDBJ whole genome shotgun (WGS) entry which is preliminary data.</text>
</comment>
<keyword evidence="8 13" id="KW-0862">Zinc</keyword>
<name>Q4SSU6_TETNG</name>
<evidence type="ECO:0000313" key="17">
    <source>
        <dbReference type="EMBL" id="CAF96286.1"/>
    </source>
</evidence>
<keyword evidence="4 13" id="KW-0963">Cytoplasm</keyword>
<dbReference type="AlphaFoldDB" id="Q4SSU6"/>
<evidence type="ECO:0000256" key="7">
    <source>
        <dbReference type="ARBA" id="ARBA00022771"/>
    </source>
</evidence>
<dbReference type="InterPro" id="IPR032419">
    <property type="entry name" value="CC2-LZ_dom"/>
</dbReference>
<dbReference type="PROSITE" id="PS51801">
    <property type="entry name" value="ZF_CCHC_NOA"/>
    <property type="match status" value="1"/>
</dbReference>
<reference evidence="17" key="1">
    <citation type="journal article" date="2004" name="Nature">
        <title>Genome duplication in the teleost fish Tetraodon nigroviridis reveals the early vertebrate proto-karyotype.</title>
        <authorList>
            <person name="Jaillon O."/>
            <person name="Aury J.-M."/>
            <person name="Brunet F."/>
            <person name="Petit J.-L."/>
            <person name="Stange-Thomann N."/>
            <person name="Mauceli E."/>
            <person name="Bouneau L."/>
            <person name="Fischer C."/>
            <person name="Ozouf-Costaz C."/>
            <person name="Bernot A."/>
            <person name="Nicaud S."/>
            <person name="Jaffe D."/>
            <person name="Fisher S."/>
            <person name="Lutfalla G."/>
            <person name="Dossat C."/>
            <person name="Segurens B."/>
            <person name="Dasilva C."/>
            <person name="Salanoubat M."/>
            <person name="Levy M."/>
            <person name="Boudet N."/>
            <person name="Castellano S."/>
            <person name="Anthouard V."/>
            <person name="Jubin C."/>
            <person name="Castelli V."/>
            <person name="Katinka M."/>
            <person name="Vacherie B."/>
            <person name="Biemont C."/>
            <person name="Skalli Z."/>
            <person name="Cattolico L."/>
            <person name="Poulain J."/>
            <person name="De Berardinis V."/>
            <person name="Cruaud C."/>
            <person name="Duprat S."/>
            <person name="Brottier P."/>
            <person name="Coutanceau J.-P."/>
            <person name="Gouzy J."/>
            <person name="Parra G."/>
            <person name="Lardier G."/>
            <person name="Chapple C."/>
            <person name="McKernan K.J."/>
            <person name="McEwan P."/>
            <person name="Bosak S."/>
            <person name="Kellis M."/>
            <person name="Volff J.-N."/>
            <person name="Guigo R."/>
            <person name="Zody M.C."/>
            <person name="Mesirov J."/>
            <person name="Lindblad-Toh K."/>
            <person name="Birren B."/>
            <person name="Nusbaum C."/>
            <person name="Kahn D."/>
            <person name="Robinson-Rechavi M."/>
            <person name="Laudet V."/>
            <person name="Schachter V."/>
            <person name="Quetier F."/>
            <person name="Saurin W."/>
            <person name="Scarpelli C."/>
            <person name="Wincker P."/>
            <person name="Lander E.S."/>
            <person name="Weissenbach J."/>
            <person name="Roest Crollius H."/>
        </authorList>
    </citation>
    <scope>NUCLEOTIDE SEQUENCE [LARGE SCALE GENOMIC DNA]</scope>
</reference>
<organism evidence="17">
    <name type="scientific">Tetraodon nigroviridis</name>
    <name type="common">Spotted green pufferfish</name>
    <name type="synonym">Chelonodon nigroviridis</name>
    <dbReference type="NCBI Taxonomy" id="99883"/>
    <lineage>
        <taxon>Eukaryota</taxon>
        <taxon>Metazoa</taxon>
        <taxon>Chordata</taxon>
        <taxon>Craniata</taxon>
        <taxon>Vertebrata</taxon>
        <taxon>Euteleostomi</taxon>
        <taxon>Actinopterygii</taxon>
        <taxon>Neopterygii</taxon>
        <taxon>Teleostei</taxon>
        <taxon>Neoteleostei</taxon>
        <taxon>Acanthomorphata</taxon>
        <taxon>Eupercaria</taxon>
        <taxon>Tetraodontiformes</taxon>
        <taxon>Tetradontoidea</taxon>
        <taxon>Tetraodontidae</taxon>
        <taxon>Tetraodon</taxon>
    </lineage>
</organism>
<feature type="compositionally biased region" description="Basic and acidic residues" evidence="15">
    <location>
        <begin position="271"/>
        <end position="280"/>
    </location>
</feature>
<evidence type="ECO:0000259" key="16">
    <source>
        <dbReference type="PROSITE" id="PS51801"/>
    </source>
</evidence>
<dbReference type="GO" id="GO:0055037">
    <property type="term" value="C:recycling endosome"/>
    <property type="evidence" value="ECO:0007669"/>
    <property type="project" value="UniProtKB-SubCell"/>
</dbReference>
<dbReference type="PANTHER" id="PTHR31553:SF2">
    <property type="entry name" value="OPTINEURIN"/>
    <property type="match status" value="1"/>
</dbReference>
<dbReference type="SUPFAM" id="SSF57997">
    <property type="entry name" value="Tropomyosin"/>
    <property type="match status" value="1"/>
</dbReference>
<feature type="compositionally biased region" description="Basic and acidic residues" evidence="15">
    <location>
        <begin position="289"/>
        <end position="302"/>
    </location>
</feature>
<evidence type="ECO:0000256" key="14">
    <source>
        <dbReference type="SAM" id="Coils"/>
    </source>
</evidence>
<keyword evidence="7 12" id="KW-0863">Zinc-finger</keyword>
<comment type="subcellular location">
    <subcellularLocation>
        <location evidence="13">Cytoplasm</location>
        <location evidence="13">Perinuclear region</location>
    </subcellularLocation>
    <subcellularLocation>
        <location evidence="13">Golgi apparatus</location>
    </subcellularLocation>
    <subcellularLocation>
        <location evidence="2 13">Golgi apparatus</location>
        <location evidence="2 13">trans-Golgi network</location>
    </subcellularLocation>
    <subcellularLocation>
        <location evidence="1 13">Cytoplasmic vesicle</location>
        <location evidence="1 13">Autophagosome</location>
    </subcellularLocation>
    <subcellularLocation>
        <location evidence="13">Cytoplasmic vesicle</location>
    </subcellularLocation>
    <subcellularLocation>
        <location evidence="13">Recycling endosome</location>
    </subcellularLocation>
</comment>
<keyword evidence="5 13" id="KW-0479">Metal-binding</keyword>
<dbReference type="OrthoDB" id="6343844at2759"/>
<dbReference type="GO" id="GO:0034067">
    <property type="term" value="P:protein localization to Golgi apparatus"/>
    <property type="evidence" value="ECO:0007669"/>
    <property type="project" value="TreeGrafter"/>
</dbReference>
<feature type="coiled-coil region" evidence="14">
    <location>
        <begin position="442"/>
        <end position="476"/>
    </location>
</feature>
<evidence type="ECO:0000256" key="4">
    <source>
        <dbReference type="ARBA" id="ARBA00022490"/>
    </source>
</evidence>
<evidence type="ECO:0000256" key="3">
    <source>
        <dbReference type="ARBA" id="ARBA00018548"/>
    </source>
</evidence>
<dbReference type="GO" id="GO:0005794">
    <property type="term" value="C:Golgi apparatus"/>
    <property type="evidence" value="ECO:0007669"/>
    <property type="project" value="UniProtKB-SubCell"/>
</dbReference>
<keyword evidence="11 13" id="KW-0968">Cytoplasmic vesicle</keyword>
<dbReference type="GO" id="GO:0005776">
    <property type="term" value="C:autophagosome"/>
    <property type="evidence" value="ECO:0007669"/>
    <property type="project" value="UniProtKB-SubCell"/>
</dbReference>
<dbReference type="GO" id="GO:0043122">
    <property type="term" value="P:regulation of canonical NF-kappaB signal transduction"/>
    <property type="evidence" value="ECO:0007669"/>
    <property type="project" value="TreeGrafter"/>
</dbReference>
<evidence type="ECO:0000256" key="10">
    <source>
        <dbReference type="ARBA" id="ARBA00023054"/>
    </source>
</evidence>
<dbReference type="GO" id="GO:0005634">
    <property type="term" value="C:nucleus"/>
    <property type="evidence" value="ECO:0007669"/>
    <property type="project" value="TreeGrafter"/>
</dbReference>
<dbReference type="KEGG" id="tng:GSTEN00013257G001"/>
<dbReference type="Pfam" id="PF16516">
    <property type="entry name" value="CC2-LZ"/>
    <property type="match status" value="1"/>
</dbReference>
<dbReference type="GO" id="GO:0090161">
    <property type="term" value="P:Golgi ribbon formation"/>
    <property type="evidence" value="ECO:0007669"/>
    <property type="project" value="TreeGrafter"/>
</dbReference>
<dbReference type="Pfam" id="PF18414">
    <property type="entry name" value="zf_C2H2_10"/>
    <property type="match status" value="1"/>
</dbReference>
<dbReference type="InterPro" id="IPR051301">
    <property type="entry name" value="Optineurin/NFkB_EssMod"/>
</dbReference>
<accession>Q4SSU6</accession>
<evidence type="ECO:0000256" key="9">
    <source>
        <dbReference type="ARBA" id="ARBA00023034"/>
    </source>
</evidence>
<dbReference type="Gene3D" id="1.20.5.990">
    <property type="entry name" value="Nemo cc2-lz domain - 1d5 darpin complex"/>
    <property type="match status" value="1"/>
</dbReference>
<dbReference type="Gene3D" id="1.20.5.390">
    <property type="entry name" value="L1 transposable element, trimerization domain"/>
    <property type="match status" value="1"/>
</dbReference>
<feature type="non-terminal residue" evidence="17">
    <location>
        <position position="537"/>
    </location>
</feature>
<keyword evidence="9 13" id="KW-0333">Golgi apparatus</keyword>
<dbReference type="PANTHER" id="PTHR31553">
    <property type="entry name" value="NF-KAPPA-B ESSENTIAL MODULATOR"/>
    <property type="match status" value="1"/>
</dbReference>
<proteinExistence type="predicted"/>
<protein>
    <recommendedName>
        <fullName evidence="3 13">Optineurin</fullName>
    </recommendedName>
</protein>
<dbReference type="InterPro" id="IPR034735">
    <property type="entry name" value="NEMO_ZF"/>
</dbReference>
<dbReference type="GO" id="GO:0048471">
    <property type="term" value="C:perinuclear region of cytoplasm"/>
    <property type="evidence" value="ECO:0007669"/>
    <property type="project" value="UniProtKB-SubCell"/>
</dbReference>
<evidence type="ECO:0000256" key="8">
    <source>
        <dbReference type="ARBA" id="ARBA00022833"/>
    </source>
</evidence>
<dbReference type="CDD" id="cd09803">
    <property type="entry name" value="UBAN"/>
    <property type="match status" value="1"/>
</dbReference>
<evidence type="ECO:0000256" key="11">
    <source>
        <dbReference type="ARBA" id="ARBA00023329"/>
    </source>
</evidence>
<keyword evidence="6 13" id="KW-0967">Endosome</keyword>
<sequence length="537" mass="60511">METGGPMVNGEGPHSASNPGMLEETLHQMNILIQENRDLKGKREGVLSCSTRSSFFLVLFAFIPFLNSRLLCAESLRQTNLMMKDRFEDLAVWREKQRGERDILERQLEEARVHMEALTHQNRELSGKTGEDGNLGGAAGDLGAEKNDLVALNSELQLKADQNSQDDGSFIEIIRVSVQHNTLLNDTSPVTGGFMFSSLSLPQDGDVEGLSETCGLEHVRQPDLSMTASRHDTEEATVSQLLQSLRNETQRSELLQAELKSSKDRILELEERKSDIEKSTQTETEAIEEPSKEDKAQSEVESMKSQMKTLFKELQQAQSKLDEAEGMKKNLQDRCREVEQDLATLKAQLGEKQTIQNENSRMKLQLESMETQCKSQMVQKELLDKVQGQLTAAEEALAAKQGKIDQMKQEIFQKEKDLETISVFQAQAEVYSSDFYAERAAREKLHEERERLATQLEYVKKQNTQLQDELESMGRQSLNEMQRRHVAGSSHGAGASLVGRGTDWQNQGTIPEHACPKCNEILPDLDTLQIHIMDCIN</sequence>
<dbReference type="GO" id="GO:0070530">
    <property type="term" value="F:K63-linked polyubiquitin modification-dependent protein binding"/>
    <property type="evidence" value="ECO:0007669"/>
    <property type="project" value="InterPro"/>
</dbReference>
<evidence type="ECO:0000256" key="12">
    <source>
        <dbReference type="PROSITE-ProRule" id="PRU01142"/>
    </source>
</evidence>
<feature type="region of interest" description="Disordered" evidence="15">
    <location>
        <begin position="1"/>
        <end position="20"/>
    </location>
</feature>
<feature type="region of interest" description="Disordered" evidence="15">
    <location>
        <begin position="271"/>
        <end position="304"/>
    </location>
</feature>
<evidence type="ECO:0000256" key="6">
    <source>
        <dbReference type="ARBA" id="ARBA00022753"/>
    </source>
</evidence>
<reference evidence="17" key="2">
    <citation type="submission" date="2004-02" db="EMBL/GenBank/DDBJ databases">
        <authorList>
            <consortium name="Genoscope"/>
            <consortium name="Whitehead Institute Centre for Genome Research"/>
        </authorList>
    </citation>
    <scope>NUCLEOTIDE SEQUENCE</scope>
</reference>
<dbReference type="InterPro" id="IPR021063">
    <property type="entry name" value="NEMO_N"/>
</dbReference>
<feature type="domain" description="CCHC NOA-type" evidence="16">
    <location>
        <begin position="507"/>
        <end position="537"/>
    </location>
</feature>
<feature type="coiled-coil region" evidence="14">
    <location>
        <begin position="94"/>
        <end position="128"/>
    </location>
</feature>
<comment type="function">
    <text evidence="13">May act by regulating membrane trafficking and cellular morphogenesis.</text>
</comment>
<dbReference type="Pfam" id="PF11577">
    <property type="entry name" value="NEMO"/>
    <property type="match status" value="1"/>
</dbReference>
<dbReference type="GO" id="GO:0008270">
    <property type="term" value="F:zinc ion binding"/>
    <property type="evidence" value="ECO:0007669"/>
    <property type="project" value="UniProtKB-KW"/>
</dbReference>